<keyword evidence="3" id="KW-0012">Acyltransferase</keyword>
<feature type="transmembrane region" description="Helical" evidence="1">
    <location>
        <begin position="29"/>
        <end position="53"/>
    </location>
</feature>
<dbReference type="InterPro" id="IPR002656">
    <property type="entry name" value="Acyl_transf_3_dom"/>
</dbReference>
<dbReference type="PANTHER" id="PTHR36927:SF1">
    <property type="entry name" value="MDO-LIKE PROTEIN"/>
    <property type="match status" value="1"/>
</dbReference>
<dbReference type="Pfam" id="PF01757">
    <property type="entry name" value="Acyl_transf_3"/>
    <property type="match status" value="1"/>
</dbReference>
<dbReference type="EMBL" id="JAUKPO010000010">
    <property type="protein sequence ID" value="MDO1448176.1"/>
    <property type="molecule type" value="Genomic_DNA"/>
</dbReference>
<sequence>MFISASSPTLPTTALSAERYNALDAARAIALLIGIFFHGVESLVSFLPPMLWAVKDAQTSVAIDVFFYVAHVFRMQAFFLLSGFFAHMLYHRRGAQGFLTHRAARIGLPLLLFWPVIVVSVQLLWTWGYQQMGYLAMNPAIAHMGYWQIVAQNFRSFIWMSNGFPLTHLWFLYYLLWFCAGVLVLRPLLAKALDKQGKFRQGIDSVISFLMNRWWGSLLFGLCTIPAMWGMKNGFGVDTPDVGLLPKWASFLVYGGYFTFGWFLHRQKELLANFKKYWKVNLCISLILVALVTASFLSTVYQAMAPGQQAGTPAVDPATMQLMSMIYNSFYGVASMTAVFAFIGAMLTFFSRPSRPIRYLSDASYWMYLIHLPVVVFFQVCVYPYEWHWLLKVMAILLPSLAVLLLSYQFLVRSTFIGVLLNGRRYGKPAKYTQQANTQVPS</sequence>
<evidence type="ECO:0000313" key="4">
    <source>
        <dbReference type="Proteomes" id="UP001168528"/>
    </source>
</evidence>
<evidence type="ECO:0000256" key="1">
    <source>
        <dbReference type="SAM" id="Phobius"/>
    </source>
</evidence>
<feature type="transmembrane region" description="Helical" evidence="1">
    <location>
        <begin position="65"/>
        <end position="86"/>
    </location>
</feature>
<protein>
    <submittedName>
        <fullName evidence="3">Acyltransferase family protein</fullName>
    </submittedName>
</protein>
<gene>
    <name evidence="3" type="ORF">Q0590_18020</name>
</gene>
<organism evidence="3 4">
    <name type="scientific">Rhodocytophaga aerolata</name>
    <dbReference type="NCBI Taxonomy" id="455078"/>
    <lineage>
        <taxon>Bacteria</taxon>
        <taxon>Pseudomonadati</taxon>
        <taxon>Bacteroidota</taxon>
        <taxon>Cytophagia</taxon>
        <taxon>Cytophagales</taxon>
        <taxon>Rhodocytophagaceae</taxon>
        <taxon>Rhodocytophaga</taxon>
    </lineage>
</organism>
<feature type="transmembrane region" description="Helical" evidence="1">
    <location>
        <begin position="210"/>
        <end position="228"/>
    </location>
</feature>
<feature type="transmembrane region" description="Helical" evidence="1">
    <location>
        <begin position="277"/>
        <end position="297"/>
    </location>
</feature>
<keyword evidence="1" id="KW-0812">Transmembrane</keyword>
<dbReference type="InterPro" id="IPR050623">
    <property type="entry name" value="Glucan_succinyl_AcylTrfase"/>
</dbReference>
<keyword evidence="4" id="KW-1185">Reference proteome</keyword>
<feature type="transmembrane region" description="Helical" evidence="1">
    <location>
        <begin position="363"/>
        <end position="385"/>
    </location>
</feature>
<name>A0ABT8R7V3_9BACT</name>
<reference evidence="3" key="1">
    <citation type="submission" date="2023-07" db="EMBL/GenBank/DDBJ databases">
        <title>The genome sequence of Rhodocytophaga aerolata KACC 12507.</title>
        <authorList>
            <person name="Zhang X."/>
        </authorList>
    </citation>
    <scope>NUCLEOTIDE SEQUENCE</scope>
    <source>
        <strain evidence="3">KACC 12507</strain>
    </source>
</reference>
<evidence type="ECO:0000313" key="3">
    <source>
        <dbReference type="EMBL" id="MDO1448176.1"/>
    </source>
</evidence>
<comment type="caution">
    <text evidence="3">The sequence shown here is derived from an EMBL/GenBank/DDBJ whole genome shotgun (WGS) entry which is preliminary data.</text>
</comment>
<dbReference type="PANTHER" id="PTHR36927">
    <property type="entry name" value="BLR4337 PROTEIN"/>
    <property type="match status" value="1"/>
</dbReference>
<feature type="transmembrane region" description="Helical" evidence="1">
    <location>
        <begin position="170"/>
        <end position="189"/>
    </location>
</feature>
<feature type="transmembrane region" description="Helical" evidence="1">
    <location>
        <begin position="248"/>
        <end position="265"/>
    </location>
</feature>
<feature type="transmembrane region" description="Helical" evidence="1">
    <location>
        <begin position="397"/>
        <end position="421"/>
    </location>
</feature>
<dbReference type="Proteomes" id="UP001168528">
    <property type="component" value="Unassembled WGS sequence"/>
</dbReference>
<keyword evidence="1" id="KW-1133">Transmembrane helix</keyword>
<feature type="transmembrane region" description="Helical" evidence="1">
    <location>
        <begin position="106"/>
        <end position="127"/>
    </location>
</feature>
<feature type="transmembrane region" description="Helical" evidence="1">
    <location>
        <begin position="330"/>
        <end position="351"/>
    </location>
</feature>
<accession>A0ABT8R7V3</accession>
<keyword evidence="3" id="KW-0808">Transferase</keyword>
<dbReference type="RefSeq" id="WP_302038977.1">
    <property type="nucleotide sequence ID" value="NZ_JAUKPO010000010.1"/>
</dbReference>
<keyword evidence="1" id="KW-0472">Membrane</keyword>
<evidence type="ECO:0000259" key="2">
    <source>
        <dbReference type="Pfam" id="PF01757"/>
    </source>
</evidence>
<feature type="domain" description="Acyltransferase 3" evidence="2">
    <location>
        <begin position="21"/>
        <end position="406"/>
    </location>
</feature>
<proteinExistence type="predicted"/>
<dbReference type="GO" id="GO:0016746">
    <property type="term" value="F:acyltransferase activity"/>
    <property type="evidence" value="ECO:0007669"/>
    <property type="project" value="UniProtKB-KW"/>
</dbReference>